<keyword evidence="3" id="KW-1185">Reference proteome</keyword>
<dbReference type="RefSeq" id="WP_276268482.1">
    <property type="nucleotide sequence ID" value="NZ_JARJLM010000603.1"/>
</dbReference>
<organism evidence="2 3">
    <name type="scientific">Cupriavidus basilensis</name>
    <dbReference type="NCBI Taxonomy" id="68895"/>
    <lineage>
        <taxon>Bacteria</taxon>
        <taxon>Pseudomonadati</taxon>
        <taxon>Pseudomonadota</taxon>
        <taxon>Betaproteobacteria</taxon>
        <taxon>Burkholderiales</taxon>
        <taxon>Burkholderiaceae</taxon>
        <taxon>Cupriavidus</taxon>
    </lineage>
</organism>
<evidence type="ECO:0000313" key="2">
    <source>
        <dbReference type="EMBL" id="MDF3838554.1"/>
    </source>
</evidence>
<comment type="caution">
    <text evidence="2">The sequence shown here is derived from an EMBL/GenBank/DDBJ whole genome shotgun (WGS) entry which is preliminary data.</text>
</comment>
<reference evidence="2 3" key="1">
    <citation type="submission" date="2023-03" db="EMBL/GenBank/DDBJ databases">
        <title>Draft assemblies of triclosan tolerant bacteria isolated from returned activated sludge.</title>
        <authorList>
            <person name="Van Hamelsveld S."/>
        </authorList>
    </citation>
    <scope>NUCLEOTIDE SEQUENCE [LARGE SCALE GENOMIC DNA]</scope>
    <source>
        <strain evidence="2 3">GW210010_S58</strain>
    </source>
</reference>
<evidence type="ECO:0000256" key="1">
    <source>
        <dbReference type="SAM" id="MobiDB-lite"/>
    </source>
</evidence>
<protein>
    <submittedName>
        <fullName evidence="2">Uncharacterized protein</fullName>
    </submittedName>
</protein>
<gene>
    <name evidence="2" type="ORF">P3W85_37315</name>
</gene>
<feature type="region of interest" description="Disordered" evidence="1">
    <location>
        <begin position="197"/>
        <end position="231"/>
    </location>
</feature>
<dbReference type="Proteomes" id="UP001216674">
    <property type="component" value="Unassembled WGS sequence"/>
</dbReference>
<sequence length="231" mass="26979">MPQALRAKALKENAEIAHEFGRCDLKCYREEYLDEEDEERHWLAETVTMWGDAEDCESSVQLTLTTGQFAVVFDLNCSLTSGKAAKTSLLKHAQELLDQQFARFEESLPTPQRPRIIKVRRNKLFHWLRLHDAIEFANADRDEVRKALYGDPVRWPERERSQKMREAMKKMSIDLKRAREMVDGGYLELVPLDSLQERSEERRTQRRKKSDESAAGEQEVRKAVARKASKR</sequence>
<proteinExistence type="predicted"/>
<name>A0ABT6B1F1_9BURK</name>
<accession>A0ABT6B1F1</accession>
<evidence type="ECO:0000313" key="3">
    <source>
        <dbReference type="Proteomes" id="UP001216674"/>
    </source>
</evidence>
<dbReference type="EMBL" id="JARJLM010000603">
    <property type="protein sequence ID" value="MDF3838554.1"/>
    <property type="molecule type" value="Genomic_DNA"/>
</dbReference>